<keyword evidence="3 10" id="KW-0808">Transferase</keyword>
<evidence type="ECO:0000256" key="3">
    <source>
        <dbReference type="ARBA" id="ARBA00022679"/>
    </source>
</evidence>
<keyword evidence="1 10" id="KW-1003">Cell membrane</keyword>
<accession>A0ABX8JA77</accession>
<proteinExistence type="inferred from homology"/>
<keyword evidence="7 10" id="KW-0472">Membrane</keyword>
<evidence type="ECO:0000256" key="5">
    <source>
        <dbReference type="ARBA" id="ARBA00022989"/>
    </source>
</evidence>
<keyword evidence="11" id="KW-0012">Acyltransferase</keyword>
<feature type="transmembrane region" description="Helical" evidence="10">
    <location>
        <begin position="164"/>
        <end position="186"/>
    </location>
</feature>
<keyword evidence="8 10" id="KW-0594">Phospholipid biosynthesis</keyword>
<dbReference type="PANTHER" id="PTHR30309:SF0">
    <property type="entry name" value="GLYCEROL-3-PHOSPHATE ACYLTRANSFERASE-RELATED"/>
    <property type="match status" value="1"/>
</dbReference>
<dbReference type="HAMAP" id="MF_01043">
    <property type="entry name" value="PlsY"/>
    <property type="match status" value="1"/>
</dbReference>
<organism evidence="11 12">
    <name type="scientific">Geomonas oryzisoli</name>
    <dbReference type="NCBI Taxonomy" id="2847992"/>
    <lineage>
        <taxon>Bacteria</taxon>
        <taxon>Pseudomonadati</taxon>
        <taxon>Thermodesulfobacteriota</taxon>
        <taxon>Desulfuromonadia</taxon>
        <taxon>Geobacterales</taxon>
        <taxon>Geobacteraceae</taxon>
        <taxon>Geomonas</taxon>
    </lineage>
</organism>
<keyword evidence="4 10" id="KW-0812">Transmembrane</keyword>
<keyword evidence="12" id="KW-1185">Reference proteome</keyword>
<evidence type="ECO:0000256" key="2">
    <source>
        <dbReference type="ARBA" id="ARBA00022516"/>
    </source>
</evidence>
<comment type="subunit">
    <text evidence="10">Probably interacts with PlsX.</text>
</comment>
<evidence type="ECO:0000256" key="8">
    <source>
        <dbReference type="ARBA" id="ARBA00023209"/>
    </source>
</evidence>
<reference evidence="11 12" key="1">
    <citation type="submission" date="2021-06" db="EMBL/GenBank/DDBJ databases">
        <title>Gemonas diversity in paddy soil.</title>
        <authorList>
            <person name="Liu G."/>
        </authorList>
    </citation>
    <scope>NUCLEOTIDE SEQUENCE [LARGE SCALE GENOMIC DNA]</scope>
    <source>
        <strain evidence="11 12">RG10</strain>
    </source>
</reference>
<evidence type="ECO:0000256" key="10">
    <source>
        <dbReference type="HAMAP-Rule" id="MF_01043"/>
    </source>
</evidence>
<dbReference type="Pfam" id="PF02660">
    <property type="entry name" value="G3P_acyltransf"/>
    <property type="match status" value="1"/>
</dbReference>
<evidence type="ECO:0000256" key="7">
    <source>
        <dbReference type="ARBA" id="ARBA00023136"/>
    </source>
</evidence>
<dbReference type="NCBIfam" id="TIGR00023">
    <property type="entry name" value="glycerol-3-phosphate 1-O-acyltransferase PlsY"/>
    <property type="match status" value="1"/>
</dbReference>
<name>A0ABX8JA77_9BACT</name>
<evidence type="ECO:0000256" key="9">
    <source>
        <dbReference type="ARBA" id="ARBA00023264"/>
    </source>
</evidence>
<dbReference type="PANTHER" id="PTHR30309">
    <property type="entry name" value="INNER MEMBRANE PROTEIN YGIH"/>
    <property type="match status" value="1"/>
</dbReference>
<gene>
    <name evidence="10 11" type="primary">plsY</name>
    <name evidence="11" type="ORF">KP004_02145</name>
</gene>
<protein>
    <recommendedName>
        <fullName evidence="10">Glycerol-3-phosphate acyltransferase</fullName>
    </recommendedName>
    <alternativeName>
        <fullName evidence="10">Acyl-PO4 G3P acyltransferase</fullName>
    </alternativeName>
    <alternativeName>
        <fullName evidence="10">Acyl-phosphate--glycerol-3-phosphate acyltransferase</fullName>
    </alternativeName>
    <alternativeName>
        <fullName evidence="10">G3P acyltransferase</fullName>
        <shortName evidence="10">GPAT</shortName>
        <ecNumber evidence="10">2.3.1.275</ecNumber>
    </alternativeName>
    <alternativeName>
        <fullName evidence="10">Lysophosphatidic acid synthase</fullName>
        <shortName evidence="10">LPA synthase</shortName>
    </alternativeName>
</protein>
<evidence type="ECO:0000256" key="4">
    <source>
        <dbReference type="ARBA" id="ARBA00022692"/>
    </source>
</evidence>
<evidence type="ECO:0000313" key="11">
    <source>
        <dbReference type="EMBL" id="QWV94012.1"/>
    </source>
</evidence>
<dbReference type="GO" id="GO:0004366">
    <property type="term" value="F:glycerol-3-phosphate O-acyltransferase activity"/>
    <property type="evidence" value="ECO:0007669"/>
    <property type="project" value="UniProtKB-EC"/>
</dbReference>
<comment type="similarity">
    <text evidence="10">Belongs to the PlsY family.</text>
</comment>
<comment type="pathway">
    <text evidence="10">Lipid metabolism; phospholipid metabolism.</text>
</comment>
<keyword evidence="6 10" id="KW-0443">Lipid metabolism</keyword>
<feature type="transmembrane region" description="Helical" evidence="10">
    <location>
        <begin position="91"/>
        <end position="111"/>
    </location>
</feature>
<sequence>MRGCFIRHWENALNEILLLVGAYLLGSVPTGLLLARSMGINIRECGSGNIGATNVYRTAGKKLGIMTLVGDCFKGLIPVLVAHALGLSPLWVAAIGLAAFLGHVYTVFLCFKGGKGVATALGVLLGTAPLAVLLGIIVFALVLYKWRYVSLASITAAACIPAFAWATCVPRETIIMAGMIAVIVILKHHENIARLRAGTENKFKA</sequence>
<dbReference type="Proteomes" id="UP000683557">
    <property type="component" value="Chromosome"/>
</dbReference>
<feature type="transmembrane region" description="Helical" evidence="10">
    <location>
        <begin position="123"/>
        <end position="144"/>
    </location>
</feature>
<keyword evidence="5 10" id="KW-1133">Transmembrane helix</keyword>
<evidence type="ECO:0000256" key="6">
    <source>
        <dbReference type="ARBA" id="ARBA00023098"/>
    </source>
</evidence>
<keyword evidence="9 10" id="KW-1208">Phospholipid metabolism</keyword>
<feature type="transmembrane region" description="Helical" evidence="10">
    <location>
        <begin position="16"/>
        <end position="35"/>
    </location>
</feature>
<keyword evidence="2 10" id="KW-0444">Lipid biosynthesis</keyword>
<evidence type="ECO:0000313" key="12">
    <source>
        <dbReference type="Proteomes" id="UP000683557"/>
    </source>
</evidence>
<dbReference type="EMBL" id="CP076723">
    <property type="protein sequence ID" value="QWV94012.1"/>
    <property type="molecule type" value="Genomic_DNA"/>
</dbReference>
<comment type="function">
    <text evidence="10">Catalyzes the transfer of an acyl group from acyl-phosphate (acyl-PO(4)) to glycerol-3-phosphate (G3P) to form lysophosphatidic acid (LPA). This enzyme utilizes acyl-phosphate as fatty acyl donor, but not acyl-CoA or acyl-ACP.</text>
</comment>
<evidence type="ECO:0000256" key="1">
    <source>
        <dbReference type="ARBA" id="ARBA00022475"/>
    </source>
</evidence>
<comment type="catalytic activity">
    <reaction evidence="10">
        <text>an acyl phosphate + sn-glycerol 3-phosphate = a 1-acyl-sn-glycero-3-phosphate + phosphate</text>
        <dbReference type="Rhea" id="RHEA:34075"/>
        <dbReference type="ChEBI" id="CHEBI:43474"/>
        <dbReference type="ChEBI" id="CHEBI:57597"/>
        <dbReference type="ChEBI" id="CHEBI:57970"/>
        <dbReference type="ChEBI" id="CHEBI:59918"/>
        <dbReference type="EC" id="2.3.1.275"/>
    </reaction>
</comment>
<comment type="subcellular location">
    <subcellularLocation>
        <location evidence="10">Cell membrane</location>
        <topology evidence="10">Multi-pass membrane protein</topology>
    </subcellularLocation>
</comment>
<dbReference type="SMART" id="SM01207">
    <property type="entry name" value="G3P_acyltransf"/>
    <property type="match status" value="1"/>
</dbReference>
<dbReference type="EC" id="2.3.1.275" evidence="10"/>
<dbReference type="InterPro" id="IPR003811">
    <property type="entry name" value="G3P_acylTferase_PlsY"/>
</dbReference>